<evidence type="ECO:0000256" key="1">
    <source>
        <dbReference type="ARBA" id="ARBA00001966"/>
    </source>
</evidence>
<evidence type="ECO:0000313" key="15">
    <source>
        <dbReference type="Proteomes" id="UP000024332"/>
    </source>
</evidence>
<dbReference type="PANTHER" id="PTHR10359">
    <property type="entry name" value="A/G-SPECIFIC ADENINE GLYCOSYLASE/ENDONUCLEASE III"/>
    <property type="match status" value="1"/>
</dbReference>
<evidence type="ECO:0000256" key="12">
    <source>
        <dbReference type="ARBA" id="ARBA00066769"/>
    </source>
</evidence>
<dbReference type="SMART" id="SM00525">
    <property type="entry name" value="FES"/>
    <property type="match status" value="1"/>
</dbReference>
<dbReference type="InterPro" id="IPR023170">
    <property type="entry name" value="HhH_base_excis_C"/>
</dbReference>
<keyword evidence="5" id="KW-0227">DNA damage</keyword>
<evidence type="ECO:0000256" key="10">
    <source>
        <dbReference type="ARBA" id="ARBA00023295"/>
    </source>
</evidence>
<dbReference type="InterPro" id="IPR003651">
    <property type="entry name" value="Endonuclease3_FeS-loop_motif"/>
</dbReference>
<dbReference type="SUPFAM" id="SSF48150">
    <property type="entry name" value="DNA-glycosylase"/>
    <property type="match status" value="1"/>
</dbReference>
<evidence type="ECO:0000313" key="14">
    <source>
        <dbReference type="EMBL" id="EZQ03195.1"/>
    </source>
</evidence>
<dbReference type="CDD" id="cd00056">
    <property type="entry name" value="ENDO3c"/>
    <property type="match status" value="1"/>
</dbReference>
<dbReference type="EMBL" id="JFZT01000048">
    <property type="protein sequence ID" value="EZQ03195.1"/>
    <property type="molecule type" value="Genomic_DNA"/>
</dbReference>
<dbReference type="AlphaFoldDB" id="A0A031LMS5"/>
<evidence type="ECO:0000256" key="7">
    <source>
        <dbReference type="ARBA" id="ARBA00023004"/>
    </source>
</evidence>
<protein>
    <recommendedName>
        <fullName evidence="12">thymine-DNA glycosylase</fullName>
        <ecNumber evidence="12">3.2.2.29</ecNumber>
    </recommendedName>
</protein>
<organism evidence="14 15">
    <name type="scientific">Candidatus Acidianus copahuensis</name>
    <dbReference type="NCBI Taxonomy" id="1160895"/>
    <lineage>
        <taxon>Archaea</taxon>
        <taxon>Thermoproteota</taxon>
        <taxon>Thermoprotei</taxon>
        <taxon>Sulfolobales</taxon>
        <taxon>Sulfolobaceae</taxon>
        <taxon>Acidianus</taxon>
    </lineage>
</organism>
<evidence type="ECO:0000256" key="4">
    <source>
        <dbReference type="ARBA" id="ARBA00022723"/>
    </source>
</evidence>
<comment type="caution">
    <text evidence="14">The sequence shown here is derived from an EMBL/GenBank/DDBJ whole genome shotgun (WGS) entry which is preliminary data.</text>
</comment>
<dbReference type="STRING" id="1160895.CM19_10240"/>
<dbReference type="EC" id="3.2.2.29" evidence="12"/>
<evidence type="ECO:0000256" key="2">
    <source>
        <dbReference type="ARBA" id="ARBA00008343"/>
    </source>
</evidence>
<dbReference type="RefSeq" id="WP_048100237.1">
    <property type="nucleotide sequence ID" value="NZ_JFZT01000048.1"/>
</dbReference>
<reference evidence="14 15" key="1">
    <citation type="submission" date="2014-03" db="EMBL/GenBank/DDBJ databases">
        <title>Draft genome sequence of the novel thermoacidophilic archaea Acidianus copahuensis ALE1 strain, isolated from Copahue volcanic area in Neuquen Argentina.</title>
        <authorList>
            <person name="Urbieta M.S."/>
            <person name="Rascovan N."/>
            <person name="Castro C."/>
            <person name="Revale S."/>
            <person name="Giaveno M.A."/>
            <person name="Vazquez M.P."/>
            <person name="Donati E.R."/>
        </authorList>
    </citation>
    <scope>NUCLEOTIDE SEQUENCE [LARGE SCALE GENOMIC DNA]</scope>
    <source>
        <strain evidence="14 15">ALE1</strain>
    </source>
</reference>
<accession>A0A031LMS5</accession>
<evidence type="ECO:0000259" key="13">
    <source>
        <dbReference type="SMART" id="SM00478"/>
    </source>
</evidence>
<dbReference type="GO" id="GO:0141016">
    <property type="term" value="F:G/T mismatch-specific thymine-DNA glycosylase activity"/>
    <property type="evidence" value="ECO:0007669"/>
    <property type="project" value="UniProtKB-EC"/>
</dbReference>
<keyword evidence="15" id="KW-1185">Reference proteome</keyword>
<dbReference type="Proteomes" id="UP000024332">
    <property type="component" value="Unassembled WGS sequence"/>
</dbReference>
<dbReference type="FunFam" id="1.10.340.30:FF:000001">
    <property type="entry name" value="Endonuclease III"/>
    <property type="match status" value="1"/>
</dbReference>
<comment type="similarity">
    <text evidence="2">Belongs to the Nth/MutY family.</text>
</comment>
<feature type="domain" description="HhH-GPD" evidence="13">
    <location>
        <begin position="44"/>
        <end position="197"/>
    </location>
</feature>
<dbReference type="PROSITE" id="PS00764">
    <property type="entry name" value="ENDONUCLEASE_III_1"/>
    <property type="match status" value="1"/>
</dbReference>
<gene>
    <name evidence="14" type="ORF">CM19_10240</name>
</gene>
<keyword evidence="6" id="KW-0378">Hydrolase</keyword>
<dbReference type="OrthoDB" id="19248at2157"/>
<sequence length="230" mass="26097">MKCEGRYILKELERVYTTNPSDYIAYDVWLKTKDPFKVLIATILSQNSTDRGAYKAYYNLEGNIGISLDKLAKADMLNVAKAIRNIGLYNSKAKRIIELSNIILDKYGDLNNILNQEDKARNILMSLPGVGEKTADVVLLTCKGYPVFPVDTHIKRVSLRLGIDGKNYESISRNLMKIFPKDSYLKAHHLLIAHGRLTCKAKNPLCEKCTINNCCEYYSRVVKSKRSHST</sequence>
<keyword evidence="10" id="KW-0326">Glycosidase</keyword>
<dbReference type="SMART" id="SM00478">
    <property type="entry name" value="ENDO3c"/>
    <property type="match status" value="1"/>
</dbReference>
<keyword evidence="3" id="KW-0004">4Fe-4S</keyword>
<dbReference type="GO" id="GO:0051539">
    <property type="term" value="F:4 iron, 4 sulfur cluster binding"/>
    <property type="evidence" value="ECO:0007669"/>
    <property type="project" value="UniProtKB-KW"/>
</dbReference>
<keyword evidence="8" id="KW-0411">Iron-sulfur</keyword>
<name>A0A031LMS5_9CREN</name>
<dbReference type="GO" id="GO:0046872">
    <property type="term" value="F:metal ion binding"/>
    <property type="evidence" value="ECO:0007669"/>
    <property type="project" value="UniProtKB-KW"/>
</dbReference>
<evidence type="ECO:0000256" key="6">
    <source>
        <dbReference type="ARBA" id="ARBA00022801"/>
    </source>
</evidence>
<keyword evidence="4" id="KW-0479">Metal-binding</keyword>
<dbReference type="GO" id="GO:0006285">
    <property type="term" value="P:base-excision repair, AP site formation"/>
    <property type="evidence" value="ECO:0007669"/>
    <property type="project" value="TreeGrafter"/>
</dbReference>
<evidence type="ECO:0000256" key="8">
    <source>
        <dbReference type="ARBA" id="ARBA00023014"/>
    </source>
</evidence>
<dbReference type="Pfam" id="PF00730">
    <property type="entry name" value="HhH-GPD"/>
    <property type="match status" value="1"/>
</dbReference>
<dbReference type="InterPro" id="IPR004035">
    <property type="entry name" value="Endouclease-III_FeS-bd_BS"/>
</dbReference>
<comment type="cofactor">
    <cofactor evidence="1">
        <name>[4Fe-4S] cluster</name>
        <dbReference type="ChEBI" id="CHEBI:49883"/>
    </cofactor>
</comment>
<dbReference type="Gene3D" id="1.10.340.30">
    <property type="entry name" value="Hypothetical protein, domain 2"/>
    <property type="match status" value="1"/>
</dbReference>
<dbReference type="Gene3D" id="1.10.1670.10">
    <property type="entry name" value="Helix-hairpin-Helix base-excision DNA repair enzymes (C-terminal)"/>
    <property type="match status" value="1"/>
</dbReference>
<evidence type="ECO:0000256" key="9">
    <source>
        <dbReference type="ARBA" id="ARBA00023204"/>
    </source>
</evidence>
<keyword evidence="7" id="KW-0408">Iron</keyword>
<comment type="catalytic activity">
    <reaction evidence="11">
        <text>Hydrolyzes mismatched double-stranded DNA and polynucleotides, releasing free thymine.</text>
        <dbReference type="EC" id="3.2.2.29"/>
    </reaction>
</comment>
<evidence type="ECO:0000256" key="11">
    <source>
        <dbReference type="ARBA" id="ARBA00052915"/>
    </source>
</evidence>
<evidence type="ECO:0000256" key="3">
    <source>
        <dbReference type="ARBA" id="ARBA00022485"/>
    </source>
</evidence>
<dbReference type="InterPro" id="IPR011257">
    <property type="entry name" value="DNA_glycosylase"/>
</dbReference>
<dbReference type="InterPro" id="IPR003265">
    <property type="entry name" value="HhH-GPD_domain"/>
</dbReference>
<evidence type="ECO:0000256" key="5">
    <source>
        <dbReference type="ARBA" id="ARBA00022763"/>
    </source>
</evidence>
<proteinExistence type="inferred from homology"/>
<keyword evidence="9" id="KW-0234">DNA repair</keyword>
<dbReference type="PANTHER" id="PTHR10359:SF18">
    <property type="entry name" value="ENDONUCLEASE III"/>
    <property type="match status" value="1"/>
</dbReference>
<dbReference type="PIRSF" id="PIRSF001435">
    <property type="entry name" value="Nth"/>
    <property type="match status" value="1"/>
</dbReference>